<sequence>MRLLHTLLLAVLLSFLTINCSDSEELAPEVITDDVVATDDGPTEEADLEALVLTDVSYGDDPLQVYDIYLPAGRKATKTKTIILIHGGGWVEGDKEDVTAFIDLVQSQHPDHAVVNMNYVLADPPSVPAFPNQFLDVQAVVDQLDDTHEELSFLNEYGFIGLSAGAHLAMMYDYTYNTQDQIKFVANIVGPADFTDPFYADEPGFEQYLDALTDESAYPANTNLAEALSPAIVANVDSSPTLQFYGNEDPLVPLTNGQRLDTALSNNNVPHIFTIYDGGHGNWDEASYLDLRTKIGQYIDLYLAIEE</sequence>
<feature type="signal peptide" evidence="2">
    <location>
        <begin position="1"/>
        <end position="23"/>
    </location>
</feature>
<comment type="caution">
    <text evidence="4">The sequence shown here is derived from an EMBL/GenBank/DDBJ whole genome shotgun (WGS) entry which is preliminary data.</text>
</comment>
<gene>
    <name evidence="4" type="ORF">NV36_00420</name>
</gene>
<evidence type="ECO:0000259" key="3">
    <source>
        <dbReference type="Pfam" id="PF20434"/>
    </source>
</evidence>
<dbReference type="Proteomes" id="UP000030140">
    <property type="component" value="Unassembled WGS sequence"/>
</dbReference>
<name>A0A0A2GSJ7_9FLAO</name>
<dbReference type="PATRIC" id="fig|1300343.5.peg.2479"/>
<dbReference type="InterPro" id="IPR050300">
    <property type="entry name" value="GDXG_lipolytic_enzyme"/>
</dbReference>
<protein>
    <submittedName>
        <fullName evidence="4">Alpha/beta hydrolase</fullName>
    </submittedName>
</protein>
<evidence type="ECO:0000256" key="2">
    <source>
        <dbReference type="SAM" id="SignalP"/>
    </source>
</evidence>
<accession>A0A0A2GSJ7</accession>
<evidence type="ECO:0000313" key="5">
    <source>
        <dbReference type="Proteomes" id="UP000030140"/>
    </source>
</evidence>
<dbReference type="Pfam" id="PF20434">
    <property type="entry name" value="BD-FAE"/>
    <property type="match status" value="1"/>
</dbReference>
<dbReference type="Gene3D" id="3.40.50.1820">
    <property type="entry name" value="alpha/beta hydrolase"/>
    <property type="match status" value="1"/>
</dbReference>
<dbReference type="PANTHER" id="PTHR48081">
    <property type="entry name" value="AB HYDROLASE SUPERFAMILY PROTEIN C4A8.06C"/>
    <property type="match status" value="1"/>
</dbReference>
<evidence type="ECO:0000256" key="1">
    <source>
        <dbReference type="ARBA" id="ARBA00022801"/>
    </source>
</evidence>
<dbReference type="AlphaFoldDB" id="A0A0A2GSJ7"/>
<reference evidence="4 5" key="1">
    <citation type="submission" date="2014-10" db="EMBL/GenBank/DDBJ databases">
        <title>Draft genome sequence of the proteorhodopsin-containing marine bacterium Dokdonia donghaensis.</title>
        <authorList>
            <person name="Gomez-Consarnau L."/>
            <person name="Gonzalez J.M."/>
            <person name="Riedel T."/>
            <person name="Jaenicke S."/>
            <person name="Wagner-Doebler I."/>
            <person name="Fuhrman J.A."/>
        </authorList>
    </citation>
    <scope>NUCLEOTIDE SEQUENCE [LARGE SCALE GENOMIC DNA]</scope>
    <source>
        <strain evidence="4 5">DSW-1</strain>
    </source>
</reference>
<feature type="chain" id="PRO_5001999122" evidence="2">
    <location>
        <begin position="24"/>
        <end position="307"/>
    </location>
</feature>
<dbReference type="GO" id="GO:0016787">
    <property type="term" value="F:hydrolase activity"/>
    <property type="evidence" value="ECO:0007669"/>
    <property type="project" value="UniProtKB-KW"/>
</dbReference>
<dbReference type="EMBL" id="JSAQ01000001">
    <property type="protein sequence ID" value="KGO05458.1"/>
    <property type="molecule type" value="Genomic_DNA"/>
</dbReference>
<dbReference type="KEGG" id="ddo:I597_2456"/>
<dbReference type="RefSeq" id="WP_035324531.1">
    <property type="nucleotide sequence ID" value="NZ_CP015125.1"/>
</dbReference>
<dbReference type="OrthoDB" id="9777975at2"/>
<keyword evidence="2" id="KW-0732">Signal</keyword>
<proteinExistence type="predicted"/>
<dbReference type="SUPFAM" id="SSF53474">
    <property type="entry name" value="alpha/beta-Hydrolases"/>
    <property type="match status" value="1"/>
</dbReference>
<dbReference type="InterPro" id="IPR029058">
    <property type="entry name" value="AB_hydrolase_fold"/>
</dbReference>
<dbReference type="InterPro" id="IPR049492">
    <property type="entry name" value="BD-FAE-like_dom"/>
</dbReference>
<evidence type="ECO:0000313" key="4">
    <source>
        <dbReference type="EMBL" id="KGO05458.1"/>
    </source>
</evidence>
<keyword evidence="5" id="KW-1185">Reference proteome</keyword>
<keyword evidence="1 4" id="KW-0378">Hydrolase</keyword>
<feature type="domain" description="BD-FAE-like" evidence="3">
    <location>
        <begin position="67"/>
        <end position="264"/>
    </location>
</feature>
<organism evidence="4 5">
    <name type="scientific">Dokdonia donghaensis DSW-1</name>
    <dbReference type="NCBI Taxonomy" id="1300343"/>
    <lineage>
        <taxon>Bacteria</taxon>
        <taxon>Pseudomonadati</taxon>
        <taxon>Bacteroidota</taxon>
        <taxon>Flavobacteriia</taxon>
        <taxon>Flavobacteriales</taxon>
        <taxon>Flavobacteriaceae</taxon>
        <taxon>Dokdonia</taxon>
    </lineage>
</organism>